<dbReference type="RefSeq" id="WP_396638897.1">
    <property type="nucleotide sequence ID" value="NZ_JBIQWL010000001.1"/>
</dbReference>
<keyword evidence="2" id="KW-1185">Reference proteome</keyword>
<dbReference type="Proteomes" id="UP001610861">
    <property type="component" value="Unassembled WGS sequence"/>
</dbReference>
<evidence type="ECO:0000313" key="1">
    <source>
        <dbReference type="EMBL" id="MFH8248944.1"/>
    </source>
</evidence>
<protein>
    <recommendedName>
        <fullName evidence="3">NUMOD4 domain-containing protein</fullName>
    </recommendedName>
</protein>
<dbReference type="EMBL" id="JBIQWL010000001">
    <property type="protein sequence ID" value="MFH8248944.1"/>
    <property type="molecule type" value="Genomic_DNA"/>
</dbReference>
<organism evidence="1 2">
    <name type="scientific">Microbacterium alkaliflavum</name>
    <dbReference type="NCBI Taxonomy" id="3248839"/>
    <lineage>
        <taxon>Bacteria</taxon>
        <taxon>Bacillati</taxon>
        <taxon>Actinomycetota</taxon>
        <taxon>Actinomycetes</taxon>
        <taxon>Micrococcales</taxon>
        <taxon>Microbacteriaceae</taxon>
        <taxon>Microbacterium</taxon>
    </lineage>
</organism>
<comment type="caution">
    <text evidence="1">The sequence shown here is derived from an EMBL/GenBank/DDBJ whole genome shotgun (WGS) entry which is preliminary data.</text>
</comment>
<reference evidence="1 2" key="1">
    <citation type="submission" date="2024-09" db="EMBL/GenBank/DDBJ databases">
        <authorList>
            <person name="Pan X."/>
        </authorList>
    </citation>
    <scope>NUCLEOTIDE SEQUENCE [LARGE SCALE GENOMIC DNA]</scope>
    <source>
        <strain evidence="1 2">B2969</strain>
    </source>
</reference>
<name>A0ABW7Q2A5_9MICO</name>
<gene>
    <name evidence="1" type="ORF">ACH3VR_01070</name>
</gene>
<evidence type="ECO:0000313" key="2">
    <source>
        <dbReference type="Proteomes" id="UP001610861"/>
    </source>
</evidence>
<accession>A0ABW7Q2A5</accession>
<sequence>MADWHPILSAVEGPTGTWRMLDEQGRMYGSVEIRRIMNGADVRYKTVYRGEVIGWATSLKVACERIHAAYVRSHGPNGGPVADWGKR</sequence>
<evidence type="ECO:0008006" key="3">
    <source>
        <dbReference type="Google" id="ProtNLM"/>
    </source>
</evidence>
<proteinExistence type="predicted"/>